<dbReference type="GO" id="GO:0000160">
    <property type="term" value="P:phosphorelay signal transduction system"/>
    <property type="evidence" value="ECO:0007669"/>
    <property type="project" value="InterPro"/>
</dbReference>
<keyword evidence="5" id="KW-1185">Reference proteome</keyword>
<dbReference type="OrthoDB" id="5902636at2"/>
<name>A0A0J1HC77_9GAMM</name>
<dbReference type="RefSeq" id="WP_047877425.1">
    <property type="nucleotide sequence ID" value="NZ_LDOT01000002.1"/>
</dbReference>
<comment type="caution">
    <text evidence="4">The sequence shown here is derived from an EMBL/GenBank/DDBJ whole genome shotgun (WGS) entry which is preliminary data.</text>
</comment>
<protein>
    <recommendedName>
        <fullName evidence="3">Response regulatory domain-containing protein</fullName>
    </recommendedName>
</protein>
<evidence type="ECO:0000256" key="1">
    <source>
        <dbReference type="ARBA" id="ARBA00022553"/>
    </source>
</evidence>
<evidence type="ECO:0000313" key="5">
    <source>
        <dbReference type="Proteomes" id="UP000036097"/>
    </source>
</evidence>
<dbReference type="PATRIC" id="fig|1195763.3.peg.751"/>
<dbReference type="SUPFAM" id="SSF48452">
    <property type="entry name" value="TPR-like"/>
    <property type="match status" value="1"/>
</dbReference>
<dbReference type="InterPro" id="IPR050595">
    <property type="entry name" value="Bact_response_regulator"/>
</dbReference>
<feature type="domain" description="Response regulatory" evidence="3">
    <location>
        <begin position="15"/>
        <end position="134"/>
    </location>
</feature>
<dbReference type="AlphaFoldDB" id="A0A0J1HC77"/>
<dbReference type="PANTHER" id="PTHR44591:SF3">
    <property type="entry name" value="RESPONSE REGULATORY DOMAIN-CONTAINING PROTEIN"/>
    <property type="match status" value="1"/>
</dbReference>
<dbReference type="Gene3D" id="1.25.40.10">
    <property type="entry name" value="Tetratricopeptide repeat domain"/>
    <property type="match status" value="1"/>
</dbReference>
<dbReference type="STRING" id="1195763.ABT56_03490"/>
<organism evidence="4 5">
    <name type="scientific">Photobacterium aquae</name>
    <dbReference type="NCBI Taxonomy" id="1195763"/>
    <lineage>
        <taxon>Bacteria</taxon>
        <taxon>Pseudomonadati</taxon>
        <taxon>Pseudomonadota</taxon>
        <taxon>Gammaproteobacteria</taxon>
        <taxon>Vibrionales</taxon>
        <taxon>Vibrionaceae</taxon>
        <taxon>Photobacterium</taxon>
    </lineage>
</organism>
<evidence type="ECO:0000256" key="2">
    <source>
        <dbReference type="PROSITE-ProRule" id="PRU00169"/>
    </source>
</evidence>
<feature type="modified residue" description="4-aspartylphosphate" evidence="2">
    <location>
        <position position="65"/>
    </location>
</feature>
<gene>
    <name evidence="4" type="ORF">ABT56_03490</name>
</gene>
<dbReference type="EMBL" id="LDOT01000002">
    <property type="protein sequence ID" value="KLV09265.1"/>
    <property type="molecule type" value="Genomic_DNA"/>
</dbReference>
<evidence type="ECO:0000259" key="3">
    <source>
        <dbReference type="PROSITE" id="PS50110"/>
    </source>
</evidence>
<dbReference type="InterPro" id="IPR001789">
    <property type="entry name" value="Sig_transdc_resp-reg_receiver"/>
</dbReference>
<dbReference type="PANTHER" id="PTHR44591">
    <property type="entry name" value="STRESS RESPONSE REGULATOR PROTEIN 1"/>
    <property type="match status" value="1"/>
</dbReference>
<dbReference type="Proteomes" id="UP000036097">
    <property type="component" value="Unassembled WGS sequence"/>
</dbReference>
<dbReference type="Pfam" id="PF00072">
    <property type="entry name" value="Response_reg"/>
    <property type="match status" value="1"/>
</dbReference>
<dbReference type="InterPro" id="IPR011990">
    <property type="entry name" value="TPR-like_helical_dom_sf"/>
</dbReference>
<dbReference type="InterPro" id="IPR011006">
    <property type="entry name" value="CheY-like_superfamily"/>
</dbReference>
<dbReference type="Gene3D" id="3.40.50.2300">
    <property type="match status" value="1"/>
</dbReference>
<sequence length="555" mass="62054">MPTSAKDDTTVKKGKILIIDDQKSAACLLKTLLNQIGYTDISMVQTAPQAIAACQHCAFDLLFVDYHLSPPLTGCELIAMLRLNNAIKPACGIVMTSGDHTSEAILTSLSIAPDAFIHKPISLGVVREKVTATLLSNQYCQTIYDTRQYNTDLAIEQCREMLSQVGNNRKLAGLLLDMLLAEERWEEAAKEAEQRLTSTPHPRLYLYQARAWYHLGHKEQAIRLLQQQLQHHPLAIELYDFLSDFLAESGHVDEALNIALKAHRQTPCIAQRTLRVAKLAADTNNHQLLFECGRSLAANQPITDPAWLDNLARYTAIIEKVYFRHHSPFFSRQLMSELEIIHRRLASRLPPAQLNTLTSFGHIYQARLGINQRPLDAKRHLLIGLSYFFSQTNKLPSAIIADALPLLIHLGEISLLGLCHYAITQQAPIGPHSQQRLDDIRQQPLLINAIKSAEKRLLEAESLKQPAPADALQVYRQVLRDYPYSSEANLGKLECLYLLGEDSDAQLIDGVKSLSLMPLPPQLSRRRQSLFDKLTARRTAAAQAVTPACLANAEN</sequence>
<keyword evidence="1 2" id="KW-0597">Phosphoprotein</keyword>
<dbReference type="SUPFAM" id="SSF52172">
    <property type="entry name" value="CheY-like"/>
    <property type="match status" value="1"/>
</dbReference>
<dbReference type="SMART" id="SM00448">
    <property type="entry name" value="REC"/>
    <property type="match status" value="1"/>
</dbReference>
<reference evidence="4 5" key="1">
    <citation type="submission" date="2015-05" db="EMBL/GenBank/DDBJ databases">
        <title>Photobacterium galathea sp. nov.</title>
        <authorList>
            <person name="Machado H."/>
            <person name="Gram L."/>
        </authorList>
    </citation>
    <scope>NUCLEOTIDE SEQUENCE [LARGE SCALE GENOMIC DNA]</scope>
    <source>
        <strain evidence="4 5">CGMCC 1.12159</strain>
    </source>
</reference>
<accession>A0A0J1HC77</accession>
<proteinExistence type="predicted"/>
<dbReference type="PROSITE" id="PS50110">
    <property type="entry name" value="RESPONSE_REGULATORY"/>
    <property type="match status" value="1"/>
</dbReference>
<evidence type="ECO:0000313" key="4">
    <source>
        <dbReference type="EMBL" id="KLV09265.1"/>
    </source>
</evidence>